<reference evidence="2" key="1">
    <citation type="submission" date="2020-12" db="EMBL/GenBank/DDBJ databases">
        <title>Metabolic potential, ecology and presence of endohyphal bacteria is reflected in genomic diversity of Mucoromycotina.</title>
        <authorList>
            <person name="Muszewska A."/>
            <person name="Okrasinska A."/>
            <person name="Steczkiewicz K."/>
            <person name="Drgas O."/>
            <person name="Orlowska M."/>
            <person name="Perlinska-Lenart U."/>
            <person name="Aleksandrzak-Piekarczyk T."/>
            <person name="Szatraj K."/>
            <person name="Zielenkiewicz U."/>
            <person name="Pilsyk S."/>
            <person name="Malc E."/>
            <person name="Mieczkowski P."/>
            <person name="Kruszewska J.S."/>
            <person name="Biernat P."/>
            <person name="Pawlowska J."/>
        </authorList>
    </citation>
    <scope>NUCLEOTIDE SEQUENCE</scope>
    <source>
        <strain evidence="2">WA0000017839</strain>
    </source>
</reference>
<name>A0A8H7UVC2_9FUNG</name>
<protein>
    <submittedName>
        <fullName evidence="2">Uncharacterized protein</fullName>
    </submittedName>
</protein>
<accession>A0A8H7UVC2</accession>
<feature type="transmembrane region" description="Helical" evidence="1">
    <location>
        <begin position="115"/>
        <end position="136"/>
    </location>
</feature>
<gene>
    <name evidence="2" type="ORF">INT47_000336</name>
</gene>
<keyword evidence="1" id="KW-0812">Transmembrane</keyword>
<keyword evidence="3" id="KW-1185">Reference proteome</keyword>
<sequence>YMEWRALANYKYDNVSFSLLNSISYWLHDVSLFDSAWRQVCVGAWQWLWSHQLCSLTVAVWTPILAIEGSRRRIPYVWAYMILGQVVAISVASSLFFAVMLVYPSGFHQNVSKRLLWTLGASTVGGIITVIISPYVASTGEFMPNLLVMHILLIFPLASKKFIYMPQFGSISTPLIIITLYTFAAGANLSIYINQWLTCLATLEVKSGSFICDVYTALIGTFFGHPAQTSISYDIVCMQIISVAWMLISSKIRDKEIPSWVLGLVLLTPILSASVTLPLFFAGCEYKNVLKND</sequence>
<dbReference type="Pfam" id="PF11196">
    <property type="entry name" value="DUF2834"/>
    <property type="match status" value="1"/>
</dbReference>
<feature type="transmembrane region" description="Helical" evidence="1">
    <location>
        <begin position="171"/>
        <end position="193"/>
    </location>
</feature>
<feature type="non-terminal residue" evidence="2">
    <location>
        <position position="1"/>
    </location>
</feature>
<dbReference type="AlphaFoldDB" id="A0A8H7UVC2"/>
<dbReference type="InterPro" id="IPR021362">
    <property type="entry name" value="DUF2834"/>
</dbReference>
<evidence type="ECO:0000313" key="2">
    <source>
        <dbReference type="EMBL" id="KAG2199986.1"/>
    </source>
</evidence>
<dbReference type="EMBL" id="JAEPRD010000089">
    <property type="protein sequence ID" value="KAG2199986.1"/>
    <property type="molecule type" value="Genomic_DNA"/>
</dbReference>
<feature type="transmembrane region" description="Helical" evidence="1">
    <location>
        <begin position="231"/>
        <end position="248"/>
    </location>
</feature>
<dbReference type="OrthoDB" id="2126185at2759"/>
<feature type="transmembrane region" description="Helical" evidence="1">
    <location>
        <begin position="260"/>
        <end position="281"/>
    </location>
</feature>
<proteinExistence type="predicted"/>
<comment type="caution">
    <text evidence="2">The sequence shown here is derived from an EMBL/GenBank/DDBJ whole genome shotgun (WGS) entry which is preliminary data.</text>
</comment>
<feature type="transmembrane region" description="Helical" evidence="1">
    <location>
        <begin position="78"/>
        <end position="103"/>
    </location>
</feature>
<keyword evidence="1" id="KW-0472">Membrane</keyword>
<keyword evidence="1" id="KW-1133">Transmembrane helix</keyword>
<feature type="transmembrane region" description="Helical" evidence="1">
    <location>
        <begin position="142"/>
        <end position="159"/>
    </location>
</feature>
<evidence type="ECO:0000256" key="1">
    <source>
        <dbReference type="SAM" id="Phobius"/>
    </source>
</evidence>
<organism evidence="2 3">
    <name type="scientific">Mucor saturninus</name>
    <dbReference type="NCBI Taxonomy" id="64648"/>
    <lineage>
        <taxon>Eukaryota</taxon>
        <taxon>Fungi</taxon>
        <taxon>Fungi incertae sedis</taxon>
        <taxon>Mucoromycota</taxon>
        <taxon>Mucoromycotina</taxon>
        <taxon>Mucoromycetes</taxon>
        <taxon>Mucorales</taxon>
        <taxon>Mucorineae</taxon>
        <taxon>Mucoraceae</taxon>
        <taxon>Mucor</taxon>
    </lineage>
</organism>
<dbReference type="Proteomes" id="UP000603453">
    <property type="component" value="Unassembled WGS sequence"/>
</dbReference>
<evidence type="ECO:0000313" key="3">
    <source>
        <dbReference type="Proteomes" id="UP000603453"/>
    </source>
</evidence>